<evidence type="ECO:0000313" key="1">
    <source>
        <dbReference type="EMBL" id="KAK0590545.1"/>
    </source>
</evidence>
<dbReference type="Proteomes" id="UP001168877">
    <property type="component" value="Unassembled WGS sequence"/>
</dbReference>
<reference evidence="1" key="2">
    <citation type="submission" date="2023-06" db="EMBL/GenBank/DDBJ databases">
        <authorList>
            <person name="Swenson N.G."/>
            <person name="Wegrzyn J.L."/>
            <person name="Mcevoy S.L."/>
        </authorList>
    </citation>
    <scope>NUCLEOTIDE SEQUENCE</scope>
    <source>
        <strain evidence="1">NS2018</strain>
        <tissue evidence="1">Leaf</tissue>
    </source>
</reference>
<organism evidence="1 2">
    <name type="scientific">Acer saccharum</name>
    <name type="common">Sugar maple</name>
    <dbReference type="NCBI Taxonomy" id="4024"/>
    <lineage>
        <taxon>Eukaryota</taxon>
        <taxon>Viridiplantae</taxon>
        <taxon>Streptophyta</taxon>
        <taxon>Embryophyta</taxon>
        <taxon>Tracheophyta</taxon>
        <taxon>Spermatophyta</taxon>
        <taxon>Magnoliopsida</taxon>
        <taxon>eudicotyledons</taxon>
        <taxon>Gunneridae</taxon>
        <taxon>Pentapetalae</taxon>
        <taxon>rosids</taxon>
        <taxon>malvids</taxon>
        <taxon>Sapindales</taxon>
        <taxon>Sapindaceae</taxon>
        <taxon>Hippocastanoideae</taxon>
        <taxon>Acereae</taxon>
        <taxon>Acer</taxon>
    </lineage>
</organism>
<dbReference type="AlphaFoldDB" id="A0AA39VRM3"/>
<accession>A0AA39VRM3</accession>
<comment type="caution">
    <text evidence="1">The sequence shown here is derived from an EMBL/GenBank/DDBJ whole genome shotgun (WGS) entry which is preliminary data.</text>
</comment>
<reference evidence="1" key="1">
    <citation type="journal article" date="2022" name="Plant J.">
        <title>Strategies of tolerance reflected in two North American maple genomes.</title>
        <authorList>
            <person name="McEvoy S.L."/>
            <person name="Sezen U.U."/>
            <person name="Trouern-Trend A."/>
            <person name="McMahon S.M."/>
            <person name="Schaberg P.G."/>
            <person name="Yang J."/>
            <person name="Wegrzyn J.L."/>
            <person name="Swenson N.G."/>
        </authorList>
    </citation>
    <scope>NUCLEOTIDE SEQUENCE</scope>
    <source>
        <strain evidence="1">NS2018</strain>
    </source>
</reference>
<protein>
    <submittedName>
        <fullName evidence="1">Uncharacterized protein</fullName>
    </submittedName>
</protein>
<dbReference type="EMBL" id="JAUESC010000381">
    <property type="protein sequence ID" value="KAK0590545.1"/>
    <property type="molecule type" value="Genomic_DNA"/>
</dbReference>
<gene>
    <name evidence="1" type="ORF">LWI29_028577</name>
</gene>
<sequence length="161" mass="18862">MRERKKEENKTRREVREEVEEKRKSSLFFDEIRPPATWVFPFTVRSCTAALPSRFSWLVLKLSHESFLCTILENFSFDSFAACLNPDAMVNKALKGPYLLADQGEITQSDIEDHRGIQVRYSPENPSFVDCENNAVDEKCLREYMTFFRIPYSVRRCFSLA</sequence>
<evidence type="ECO:0000313" key="2">
    <source>
        <dbReference type="Proteomes" id="UP001168877"/>
    </source>
</evidence>
<keyword evidence="2" id="KW-1185">Reference proteome</keyword>
<name>A0AA39VRM3_ACESA</name>
<proteinExistence type="predicted"/>